<feature type="region of interest" description="Disordered" evidence="1">
    <location>
        <begin position="1"/>
        <end position="66"/>
    </location>
</feature>
<proteinExistence type="predicted"/>
<dbReference type="EMBL" id="KQ980447">
    <property type="protein sequence ID" value="KYN16014.1"/>
    <property type="molecule type" value="Genomic_DNA"/>
</dbReference>
<keyword evidence="3" id="KW-1185">Reference proteome</keyword>
<name>A0A151J1Z3_9HYME</name>
<evidence type="ECO:0000313" key="2">
    <source>
        <dbReference type="EMBL" id="KYN16014.1"/>
    </source>
</evidence>
<feature type="non-terminal residue" evidence="2">
    <location>
        <position position="1"/>
    </location>
</feature>
<gene>
    <name evidence="2" type="ORF">ALC57_11739</name>
</gene>
<protein>
    <submittedName>
        <fullName evidence="2">Uncharacterized protein</fullName>
    </submittedName>
</protein>
<organism evidence="2 3">
    <name type="scientific">Trachymyrmex cornetzi</name>
    <dbReference type="NCBI Taxonomy" id="471704"/>
    <lineage>
        <taxon>Eukaryota</taxon>
        <taxon>Metazoa</taxon>
        <taxon>Ecdysozoa</taxon>
        <taxon>Arthropoda</taxon>
        <taxon>Hexapoda</taxon>
        <taxon>Insecta</taxon>
        <taxon>Pterygota</taxon>
        <taxon>Neoptera</taxon>
        <taxon>Endopterygota</taxon>
        <taxon>Hymenoptera</taxon>
        <taxon>Apocrita</taxon>
        <taxon>Aculeata</taxon>
        <taxon>Formicoidea</taxon>
        <taxon>Formicidae</taxon>
        <taxon>Myrmicinae</taxon>
        <taxon>Trachymyrmex</taxon>
    </lineage>
</organism>
<reference evidence="2 3" key="1">
    <citation type="submission" date="2015-09" db="EMBL/GenBank/DDBJ databases">
        <title>Trachymyrmex cornetzi WGS genome.</title>
        <authorList>
            <person name="Nygaard S."/>
            <person name="Hu H."/>
            <person name="Boomsma J."/>
            <person name="Zhang G."/>
        </authorList>
    </citation>
    <scope>NUCLEOTIDE SEQUENCE [LARGE SCALE GENOMIC DNA]</scope>
    <source>
        <strain evidence="2">Tcor2-1</strain>
        <tissue evidence="2">Whole body</tissue>
    </source>
</reference>
<accession>A0A151J1Z3</accession>
<dbReference type="Proteomes" id="UP000078492">
    <property type="component" value="Unassembled WGS sequence"/>
</dbReference>
<evidence type="ECO:0000256" key="1">
    <source>
        <dbReference type="SAM" id="MobiDB-lite"/>
    </source>
</evidence>
<feature type="compositionally biased region" description="Basic and acidic residues" evidence="1">
    <location>
        <begin position="26"/>
        <end position="36"/>
    </location>
</feature>
<dbReference type="AlphaFoldDB" id="A0A151J1Z3"/>
<evidence type="ECO:0000313" key="3">
    <source>
        <dbReference type="Proteomes" id="UP000078492"/>
    </source>
</evidence>
<sequence>VTALPPIELDGSSGEDEDQTRDEETETHRRDQDQAPRHHTTVSITPIDPTQCHRRRAGQSASSRMYPDVPATFSHLQQRAYHCPFPFRSNLCLPLSRCSF</sequence>
<feature type="compositionally biased region" description="Acidic residues" evidence="1">
    <location>
        <begin position="13"/>
        <end position="25"/>
    </location>
</feature>